<evidence type="ECO:0000256" key="1">
    <source>
        <dbReference type="ARBA" id="ARBA00004141"/>
    </source>
</evidence>
<evidence type="ECO:0000313" key="8">
    <source>
        <dbReference type="Proteomes" id="UP000006622"/>
    </source>
</evidence>
<evidence type="ECO:0000313" key="7">
    <source>
        <dbReference type="EMBL" id="AEH60019.1"/>
    </source>
</evidence>
<dbReference type="PANTHER" id="PTHR10057:SF0">
    <property type="entry name" value="TRANSLOCATOR PROTEIN"/>
    <property type="match status" value="1"/>
</dbReference>
<dbReference type="EMBL" id="CP002101">
    <property type="protein sequence ID" value="AEH60019.1"/>
    <property type="molecule type" value="Genomic_DNA"/>
</dbReference>
<dbReference type="HOGENOM" id="CLU_091805_2_0_2"/>
<feature type="transmembrane region" description="Helical" evidence="6">
    <location>
        <begin position="82"/>
        <end position="102"/>
    </location>
</feature>
<dbReference type="InterPro" id="IPR038330">
    <property type="entry name" value="TspO/MBR-related_sf"/>
</dbReference>
<accession>F7XN62</accession>
<dbReference type="GO" id="GO:0016020">
    <property type="term" value="C:membrane"/>
    <property type="evidence" value="ECO:0007669"/>
    <property type="project" value="UniProtKB-SubCell"/>
</dbReference>
<evidence type="ECO:0000256" key="4">
    <source>
        <dbReference type="ARBA" id="ARBA00022989"/>
    </source>
</evidence>
<dbReference type="KEGG" id="mzh:Mzhil_0139"/>
<dbReference type="PANTHER" id="PTHR10057">
    <property type="entry name" value="PERIPHERAL-TYPE BENZODIAZEPINE RECEPTOR"/>
    <property type="match status" value="1"/>
</dbReference>
<comment type="subcellular location">
    <subcellularLocation>
        <location evidence="1">Membrane</location>
        <topology evidence="1">Multi-pass membrane protein</topology>
    </subcellularLocation>
</comment>
<feature type="transmembrane region" description="Helical" evidence="6">
    <location>
        <begin position="12"/>
        <end position="30"/>
    </location>
</feature>
<dbReference type="GO" id="GO:0033013">
    <property type="term" value="P:tetrapyrrole metabolic process"/>
    <property type="evidence" value="ECO:0007669"/>
    <property type="project" value="UniProtKB-ARBA"/>
</dbReference>
<dbReference type="FunFam" id="1.20.1260.100:FF:000001">
    <property type="entry name" value="translocator protein 2"/>
    <property type="match status" value="1"/>
</dbReference>
<organism evidence="7 8">
    <name type="scientific">Methanosalsum zhilinae (strain DSM 4017 / NBRC 107636 / OCM 62 / WeN5)</name>
    <name type="common">Methanohalophilus zhilinae</name>
    <dbReference type="NCBI Taxonomy" id="679901"/>
    <lineage>
        <taxon>Archaea</taxon>
        <taxon>Methanobacteriati</taxon>
        <taxon>Methanobacteriota</taxon>
        <taxon>Stenosarchaea group</taxon>
        <taxon>Methanomicrobia</taxon>
        <taxon>Methanosarcinales</taxon>
        <taxon>Methanosarcinaceae</taxon>
        <taxon>Methanosalsum</taxon>
    </lineage>
</organism>
<dbReference type="OrthoDB" id="212929at2157"/>
<comment type="similarity">
    <text evidence="2">Belongs to the TspO/BZRP family.</text>
</comment>
<keyword evidence="8" id="KW-1185">Reference proteome</keyword>
<reference evidence="7" key="1">
    <citation type="submission" date="2010-07" db="EMBL/GenBank/DDBJ databases">
        <title>The complete genome of Methanosalsum zhilinae DSM 4017.</title>
        <authorList>
            <consortium name="US DOE Joint Genome Institute (JGI-PGF)"/>
            <person name="Lucas S."/>
            <person name="Copeland A."/>
            <person name="Lapidus A."/>
            <person name="Glavina del Rio T."/>
            <person name="Dalin E."/>
            <person name="Tice H."/>
            <person name="Bruce D."/>
            <person name="Goodwin L."/>
            <person name="Pitluck S."/>
            <person name="Kyrpides N."/>
            <person name="Mavromatis K."/>
            <person name="Ovchinnikova G."/>
            <person name="Daligault H."/>
            <person name="Detter J.C."/>
            <person name="Han C."/>
            <person name="Tapia R."/>
            <person name="Larimer F."/>
            <person name="Land M."/>
            <person name="Hauser L."/>
            <person name="Markowitz V."/>
            <person name="Cheng J.-F."/>
            <person name="Hugenholtz P."/>
            <person name="Woyke T."/>
            <person name="Wu D."/>
            <person name="Spring S."/>
            <person name="Schueler E."/>
            <person name="Brambilla E."/>
            <person name="Klenk H.-P."/>
            <person name="Eisen J.A."/>
        </authorList>
    </citation>
    <scope>NUCLEOTIDE SEQUENCE</scope>
    <source>
        <strain evidence="7">DSM 4017</strain>
    </source>
</reference>
<dbReference type="PIRSF" id="PIRSF005859">
    <property type="entry name" value="PBR"/>
    <property type="match status" value="1"/>
</dbReference>
<keyword evidence="5 6" id="KW-0472">Membrane</keyword>
<dbReference type="Proteomes" id="UP000006622">
    <property type="component" value="Chromosome"/>
</dbReference>
<evidence type="ECO:0000256" key="5">
    <source>
        <dbReference type="ARBA" id="ARBA00023136"/>
    </source>
</evidence>
<keyword evidence="3 6" id="KW-0812">Transmembrane</keyword>
<evidence type="ECO:0000256" key="3">
    <source>
        <dbReference type="ARBA" id="ARBA00022692"/>
    </source>
</evidence>
<dbReference type="STRING" id="679901.Mzhil_0139"/>
<feature type="transmembrane region" description="Helical" evidence="6">
    <location>
        <begin position="50"/>
        <end position="70"/>
    </location>
</feature>
<dbReference type="RefSeq" id="WP_013897458.1">
    <property type="nucleotide sequence ID" value="NC_015676.1"/>
</dbReference>
<protein>
    <submittedName>
        <fullName evidence="7">TspO and MBR like protein</fullName>
    </submittedName>
</protein>
<dbReference type="InterPro" id="IPR004307">
    <property type="entry name" value="TspO_MBR"/>
</dbReference>
<gene>
    <name evidence="7" type="ordered locus">Mzhil_0139</name>
</gene>
<dbReference type="AlphaFoldDB" id="F7XN62"/>
<name>F7XN62_METZD</name>
<feature type="transmembrane region" description="Helical" evidence="6">
    <location>
        <begin position="108"/>
        <end position="129"/>
    </location>
</feature>
<keyword evidence="4 6" id="KW-1133">Transmembrane helix</keyword>
<dbReference type="Gene3D" id="1.20.1260.100">
    <property type="entry name" value="TspO/MBR protein"/>
    <property type="match status" value="1"/>
</dbReference>
<dbReference type="CDD" id="cd15904">
    <property type="entry name" value="TSPO_MBR"/>
    <property type="match status" value="1"/>
</dbReference>
<dbReference type="GeneID" id="10821735"/>
<feature type="transmembrane region" description="Helical" evidence="6">
    <location>
        <begin position="136"/>
        <end position="156"/>
    </location>
</feature>
<evidence type="ECO:0000256" key="6">
    <source>
        <dbReference type="SAM" id="Phobius"/>
    </source>
</evidence>
<dbReference type="Pfam" id="PF03073">
    <property type="entry name" value="TspO_MBR"/>
    <property type="match status" value="1"/>
</dbReference>
<evidence type="ECO:0000256" key="2">
    <source>
        <dbReference type="ARBA" id="ARBA00007524"/>
    </source>
</evidence>
<sequence precursor="true">MAIEKIHWPKLLGSVAVCQLAGILGAIFTADAIPEWYDTLAKPSFVPPDWTFSVVWPILYLLMGISLYIILEKGWELRKVRISTGVFGIQLFLNFMWSVLFFGLRSPLMGLIEIIILWIFIVINIWLFYRISKTAGLLLIPYLLWVSFAAVLNYSIVVLNM</sequence>
<proteinExistence type="inferred from homology"/>